<reference evidence="2 3" key="1">
    <citation type="submission" date="2016-04" db="EMBL/GenBank/DDBJ databases">
        <title>Draft genome sequence of Janthinobacterium psychrotolerans sp. nov., isolated from freshwater sediments in Denmark.</title>
        <authorList>
            <person name="Gong X."/>
            <person name="Skrivergaard S."/>
            <person name="Korsgaard B.S."/>
            <person name="Schreiber L."/>
            <person name="Marshall I.P."/>
            <person name="Finster K."/>
            <person name="Schramm A."/>
        </authorList>
    </citation>
    <scope>NUCLEOTIDE SEQUENCE [LARGE SCALE GENOMIC DNA]</scope>
    <source>
        <strain evidence="2 3">S3-2</strain>
    </source>
</reference>
<dbReference type="PATRIC" id="fig|1747903.4.peg.4733"/>
<dbReference type="InterPro" id="IPR004322">
    <property type="entry name" value="Plasmid_replicase_bac"/>
</dbReference>
<organism evidence="2 3">
    <name type="scientific">Janthinobacterium psychrotolerans</name>
    <dbReference type="NCBI Taxonomy" id="1747903"/>
    <lineage>
        <taxon>Bacteria</taxon>
        <taxon>Pseudomonadati</taxon>
        <taxon>Pseudomonadota</taxon>
        <taxon>Betaproteobacteria</taxon>
        <taxon>Burkholderiales</taxon>
        <taxon>Oxalobacteraceae</taxon>
        <taxon>Janthinobacterium</taxon>
    </lineage>
</organism>
<dbReference type="Proteomes" id="UP000092713">
    <property type="component" value="Unassembled WGS sequence"/>
</dbReference>
<dbReference type="InterPro" id="IPR014820">
    <property type="entry name" value="PriCT_1"/>
</dbReference>
<dbReference type="Pfam" id="PF03090">
    <property type="entry name" value="Replicase"/>
    <property type="match status" value="1"/>
</dbReference>
<proteinExistence type="predicted"/>
<evidence type="ECO:0000313" key="3">
    <source>
        <dbReference type="Proteomes" id="UP000092713"/>
    </source>
</evidence>
<comment type="caution">
    <text evidence="2">The sequence shown here is derived from an EMBL/GenBank/DDBJ whole genome shotgun (WGS) entry which is preliminary data.</text>
</comment>
<evidence type="ECO:0000313" key="2">
    <source>
        <dbReference type="EMBL" id="OBV41066.1"/>
    </source>
</evidence>
<accession>A0A1A7C557</accession>
<evidence type="ECO:0000259" key="1">
    <source>
        <dbReference type="Pfam" id="PF08708"/>
    </source>
</evidence>
<dbReference type="AlphaFoldDB" id="A0A1A7C557"/>
<sequence>MNSVAEPDVRYFEHGTALHRVLQEAAYIPRCSDNKTATRTRPREFAVRYPYMQINRPGLVSWLIFDLDHANSMIWEDAGLPAPNLIVRNRASGNSHLYYAITPVCTTEAARDKPIAFMKAVYAAFSIALRADPNFHSGPVAKTPGHPWWSTEELHNSVYELGALADYVDLAVAAPWAKRVKVDDIAHSRHCLLFEHLRHYAYSIVNRERQSGSYDGFVRWLDAKAHELNRFTVQGFAQDLPLSSLKATIRSIARWTWTNYTGSGRCKRGIMQLDPELPLPARQTLAAERTHSERQKSTADRIRAACRLLRQRGESLTQMAIGRIAGVTRQTVATYKTIVEQARQALKTAEAQSAVTAPENVKFATHQVPAVGVAFLQLSLPVAFEGDSRETSVVLASRQWIEDG</sequence>
<dbReference type="STRING" id="1747903.ASR47_102337"/>
<feature type="domain" description="Primase C-terminal 1" evidence="1">
    <location>
        <begin position="186"/>
        <end position="257"/>
    </location>
</feature>
<protein>
    <submittedName>
        <fullName evidence="2">Primase C terminal 1 (PriCT-1)</fullName>
    </submittedName>
</protein>
<gene>
    <name evidence="2" type="ORF">ASR47_102337</name>
</gene>
<dbReference type="Gene3D" id="1.10.340.50">
    <property type="match status" value="1"/>
</dbReference>
<dbReference type="Pfam" id="PF08708">
    <property type="entry name" value="PriCT_1"/>
    <property type="match status" value="1"/>
</dbReference>
<dbReference type="EMBL" id="LOCQ01000040">
    <property type="protein sequence ID" value="OBV41066.1"/>
    <property type="molecule type" value="Genomic_DNA"/>
</dbReference>
<name>A0A1A7C557_9BURK</name>
<dbReference type="RefSeq" id="WP_245714248.1">
    <property type="nucleotide sequence ID" value="NZ_LOCQ01000040.1"/>
</dbReference>
<keyword evidence="3" id="KW-1185">Reference proteome</keyword>